<comment type="subcellular location">
    <subcellularLocation>
        <location evidence="1">Nucleus</location>
    </subcellularLocation>
</comment>
<dbReference type="Proteomes" id="UP001161247">
    <property type="component" value="Chromosome 3"/>
</dbReference>
<evidence type="ECO:0000256" key="5">
    <source>
        <dbReference type="ARBA" id="ARBA00023242"/>
    </source>
</evidence>
<keyword evidence="9" id="KW-1185">Reference proteome</keyword>
<feature type="compositionally biased region" description="Polar residues" evidence="6">
    <location>
        <begin position="125"/>
        <end position="134"/>
    </location>
</feature>
<evidence type="ECO:0000256" key="6">
    <source>
        <dbReference type="SAM" id="MobiDB-lite"/>
    </source>
</evidence>
<dbReference type="CDD" id="cd10017">
    <property type="entry name" value="B3_DNA"/>
    <property type="match status" value="2"/>
</dbReference>
<dbReference type="EMBL" id="OX459120">
    <property type="protein sequence ID" value="CAI9099051.1"/>
    <property type="molecule type" value="Genomic_DNA"/>
</dbReference>
<dbReference type="PROSITE" id="PS50863">
    <property type="entry name" value="B3"/>
    <property type="match status" value="2"/>
</dbReference>
<dbReference type="SMART" id="SM01019">
    <property type="entry name" value="B3"/>
    <property type="match status" value="2"/>
</dbReference>
<accession>A0AAV1CUZ6</accession>
<gene>
    <name evidence="8" type="ORF">OLC1_LOCUS9136</name>
</gene>
<protein>
    <submittedName>
        <fullName evidence="8">OLC1v1035812C1</fullName>
    </submittedName>
</protein>
<feature type="domain" description="TF-B3" evidence="7">
    <location>
        <begin position="1"/>
        <end position="79"/>
    </location>
</feature>
<evidence type="ECO:0000313" key="9">
    <source>
        <dbReference type="Proteomes" id="UP001161247"/>
    </source>
</evidence>
<keyword evidence="5" id="KW-0539">Nucleus</keyword>
<evidence type="ECO:0000256" key="2">
    <source>
        <dbReference type="ARBA" id="ARBA00023015"/>
    </source>
</evidence>
<reference evidence="8" key="1">
    <citation type="submission" date="2023-03" db="EMBL/GenBank/DDBJ databases">
        <authorList>
            <person name="Julca I."/>
        </authorList>
    </citation>
    <scope>NUCLEOTIDE SEQUENCE</scope>
</reference>
<dbReference type="InterPro" id="IPR003340">
    <property type="entry name" value="B3_DNA-bd"/>
</dbReference>
<evidence type="ECO:0000313" key="8">
    <source>
        <dbReference type="EMBL" id="CAI9099051.1"/>
    </source>
</evidence>
<dbReference type="Gene3D" id="2.40.330.10">
    <property type="entry name" value="DNA-binding pseudobarrel domain"/>
    <property type="match status" value="2"/>
</dbReference>
<evidence type="ECO:0000259" key="7">
    <source>
        <dbReference type="PROSITE" id="PS50863"/>
    </source>
</evidence>
<dbReference type="GO" id="GO:0003677">
    <property type="term" value="F:DNA binding"/>
    <property type="evidence" value="ECO:0007669"/>
    <property type="project" value="UniProtKB-KW"/>
</dbReference>
<dbReference type="SUPFAM" id="SSF101936">
    <property type="entry name" value="DNA-binding pseudobarrel domain"/>
    <property type="match status" value="2"/>
</dbReference>
<dbReference type="PANTHER" id="PTHR31920:SF135">
    <property type="entry name" value="B3 DOMAIN-CONTAINING PROTEIN OS03G0621600-RELATED"/>
    <property type="match status" value="1"/>
</dbReference>
<dbReference type="AlphaFoldDB" id="A0AAV1CUZ6"/>
<dbReference type="Pfam" id="PF02362">
    <property type="entry name" value="B3"/>
    <property type="match status" value="2"/>
</dbReference>
<dbReference type="InterPro" id="IPR015300">
    <property type="entry name" value="DNA-bd_pseudobarrel_sf"/>
</dbReference>
<sequence length="273" mass="31109">MLPLAWIGDMEGKQLPSQALLRDRYGNMWAVELGNDEGKTYFLAGWPGFVKQNYLEMGDLLIFKYDGGHFFDVKICGHDSCDKRGVGRLIYKIKLEQEEEEPTDGNAQEETLGIDILDDVNQNVSTQPMNSPCSSEIIRGEGAENGPRRWKTKRLVDPFGDDIFSSGIVPKPENPHFVAKVNKRRQYGLFVPSEIIKVYSLELPEETFLRDPQGKEWKTSLSIWDDGRSHYCGGWKALCRTNLIGKDDLCICEFKTCEERGLYIQVHLVPRQA</sequence>
<keyword evidence="2" id="KW-0805">Transcription regulation</keyword>
<organism evidence="8 9">
    <name type="scientific">Oldenlandia corymbosa var. corymbosa</name>
    <dbReference type="NCBI Taxonomy" id="529605"/>
    <lineage>
        <taxon>Eukaryota</taxon>
        <taxon>Viridiplantae</taxon>
        <taxon>Streptophyta</taxon>
        <taxon>Embryophyta</taxon>
        <taxon>Tracheophyta</taxon>
        <taxon>Spermatophyta</taxon>
        <taxon>Magnoliopsida</taxon>
        <taxon>eudicotyledons</taxon>
        <taxon>Gunneridae</taxon>
        <taxon>Pentapetalae</taxon>
        <taxon>asterids</taxon>
        <taxon>lamiids</taxon>
        <taxon>Gentianales</taxon>
        <taxon>Rubiaceae</taxon>
        <taxon>Rubioideae</taxon>
        <taxon>Spermacoceae</taxon>
        <taxon>Hedyotis-Oldenlandia complex</taxon>
        <taxon>Oldenlandia</taxon>
    </lineage>
</organism>
<keyword evidence="3" id="KW-0238">DNA-binding</keyword>
<dbReference type="InterPro" id="IPR050655">
    <property type="entry name" value="Plant_B3_domain"/>
</dbReference>
<feature type="domain" description="TF-B3" evidence="7">
    <location>
        <begin position="174"/>
        <end position="272"/>
    </location>
</feature>
<dbReference type="PANTHER" id="PTHR31920">
    <property type="entry name" value="B3 DOMAIN-CONTAINING"/>
    <property type="match status" value="1"/>
</dbReference>
<proteinExistence type="predicted"/>
<keyword evidence="4" id="KW-0804">Transcription</keyword>
<dbReference type="GO" id="GO:0005634">
    <property type="term" value="C:nucleus"/>
    <property type="evidence" value="ECO:0007669"/>
    <property type="project" value="UniProtKB-SubCell"/>
</dbReference>
<evidence type="ECO:0000256" key="4">
    <source>
        <dbReference type="ARBA" id="ARBA00023163"/>
    </source>
</evidence>
<feature type="region of interest" description="Disordered" evidence="6">
    <location>
        <begin position="125"/>
        <end position="145"/>
    </location>
</feature>
<evidence type="ECO:0000256" key="1">
    <source>
        <dbReference type="ARBA" id="ARBA00004123"/>
    </source>
</evidence>
<name>A0AAV1CUZ6_OLDCO</name>
<evidence type="ECO:0000256" key="3">
    <source>
        <dbReference type="ARBA" id="ARBA00023125"/>
    </source>
</evidence>